<dbReference type="GO" id="GO:0016020">
    <property type="term" value="C:membrane"/>
    <property type="evidence" value="ECO:0007669"/>
    <property type="project" value="TreeGrafter"/>
</dbReference>
<feature type="compositionally biased region" description="Low complexity" evidence="1">
    <location>
        <begin position="97"/>
        <end position="106"/>
    </location>
</feature>
<dbReference type="Pfam" id="PF19050">
    <property type="entry name" value="PhoD_2"/>
    <property type="match status" value="2"/>
</dbReference>
<organism evidence="3 4">
    <name type="scientific">Saccharomycopsis crataegensis</name>
    <dbReference type="NCBI Taxonomy" id="43959"/>
    <lineage>
        <taxon>Eukaryota</taxon>
        <taxon>Fungi</taxon>
        <taxon>Dikarya</taxon>
        <taxon>Ascomycota</taxon>
        <taxon>Saccharomycotina</taxon>
        <taxon>Saccharomycetes</taxon>
        <taxon>Saccharomycopsidaceae</taxon>
        <taxon>Saccharomycopsis</taxon>
    </lineage>
</organism>
<dbReference type="InterPro" id="IPR038607">
    <property type="entry name" value="PhoD-like_sf"/>
</dbReference>
<dbReference type="GeneID" id="90076715"/>
<proteinExistence type="predicted"/>
<dbReference type="CDD" id="cd07389">
    <property type="entry name" value="MPP_PhoD"/>
    <property type="match status" value="1"/>
</dbReference>
<dbReference type="RefSeq" id="XP_064855722.1">
    <property type="nucleotide sequence ID" value="XM_064999650.1"/>
</dbReference>
<dbReference type="Gene3D" id="3.60.21.70">
    <property type="entry name" value="PhoD-like phosphatase"/>
    <property type="match status" value="1"/>
</dbReference>
<dbReference type="InterPro" id="IPR018946">
    <property type="entry name" value="PhoD-like_MPP"/>
</dbReference>
<name>A0AAV5QUZ6_9ASCO</name>
<evidence type="ECO:0000313" key="4">
    <source>
        <dbReference type="Proteomes" id="UP001360560"/>
    </source>
</evidence>
<dbReference type="InterPro" id="IPR043904">
    <property type="entry name" value="PhoD_2-like"/>
</dbReference>
<sequence length="709" mass="79537">MSTSDWFAPHPLEYYASIGQQSAVNVPDSPPASVPFGSPPVDVKVGPIIRLLATHERQDGKPLNNYRATAMLVTNDSTTENPGTPPTIDFSVGPASNTTNTTPTINSGSFPGTQFFATNGLSFWRYNIDIQLNSVEQKVVYSVNGVNKPQYHFYIPSLTQSMNVVSFSCNGFSLATDTSEYKNSLWYDVLEKHGKLHYHVAIGGGDQLYCDKVKLVSQDFQDWLEESNPLKKMKAPFNDDLKNSLDQFYLQNYTDWFGSGHWSGSQGKTLQALFPVALSTIPTANIYDDHDVIDGYGTYKHETMDAPVFKGLGKVAFKYYMIFQHHTAPHEQPQLNEPSWIFGAQPGPYMEELSHSNYIRLGKEIAYVGFDCRTERKRDQILTYATYNEIFARLESEIKAANGDIKHLLILLGVPIAYPRLVWLEKILTSRALAPVRMLAQKRIVSKGLVNEFDGSIEVLDDLEDHWCAKHHKHERNYLVGKLQEFGAANGVRITILSGDVHLAAVGRFKSKIHKHSMISKRIEANEHVLTHPEQDPRLILNVISSAITNAPPPNGMATLLYKRSKIHRFDRNTDEDMVRLFHKDVDGEDRDNNMFLNKRNWSDLVLVKQDPYYSSGNAANVSAGDTNDAKQYIAGRYPGLVTPGSDLGGNVLHNTLDKVAYPVMPDSLVASIHVERHSEIVNEECARYEVLVPPMVGEYQLKDVGVKN</sequence>
<feature type="domain" description="PhoD-like phosphatase" evidence="2">
    <location>
        <begin position="442"/>
        <end position="612"/>
    </location>
</feature>
<comment type="caution">
    <text evidence="3">The sequence shown here is derived from an EMBL/GenBank/DDBJ whole genome shotgun (WGS) entry which is preliminary data.</text>
</comment>
<feature type="domain" description="PhoD-like phosphatase" evidence="2">
    <location>
        <begin position="149"/>
        <end position="429"/>
    </location>
</feature>
<dbReference type="Proteomes" id="UP001360560">
    <property type="component" value="Unassembled WGS sequence"/>
</dbReference>
<keyword evidence="4" id="KW-1185">Reference proteome</keyword>
<evidence type="ECO:0000313" key="3">
    <source>
        <dbReference type="EMBL" id="GMM38727.1"/>
    </source>
</evidence>
<feature type="region of interest" description="Disordered" evidence="1">
    <location>
        <begin position="76"/>
        <end position="106"/>
    </location>
</feature>
<evidence type="ECO:0000256" key="1">
    <source>
        <dbReference type="SAM" id="MobiDB-lite"/>
    </source>
</evidence>
<protein>
    <recommendedName>
        <fullName evidence="2">PhoD-like phosphatase domain-containing protein</fullName>
    </recommendedName>
</protein>
<evidence type="ECO:0000259" key="2">
    <source>
        <dbReference type="Pfam" id="PF19050"/>
    </source>
</evidence>
<dbReference type="AlphaFoldDB" id="A0AAV5QUZ6"/>
<gene>
    <name evidence="3" type="ORF">DASC09_060660</name>
</gene>
<dbReference type="EMBL" id="BTFZ01000020">
    <property type="protein sequence ID" value="GMM38727.1"/>
    <property type="molecule type" value="Genomic_DNA"/>
</dbReference>
<accession>A0AAV5QUZ6</accession>
<dbReference type="PANTHER" id="PTHR46689">
    <property type="entry name" value="MEMBRANE PROTEIN, PUTATIVE-RELATED"/>
    <property type="match status" value="1"/>
</dbReference>
<dbReference type="PANTHER" id="PTHR46689:SF1">
    <property type="entry name" value="PHOD-LIKE PHOSPHATASE DOMAIN-CONTAINING PROTEIN"/>
    <property type="match status" value="1"/>
</dbReference>
<reference evidence="3 4" key="1">
    <citation type="journal article" date="2023" name="Elife">
        <title>Identification of key yeast species and microbe-microbe interactions impacting larval growth of Drosophila in the wild.</title>
        <authorList>
            <person name="Mure A."/>
            <person name="Sugiura Y."/>
            <person name="Maeda R."/>
            <person name="Honda K."/>
            <person name="Sakurai N."/>
            <person name="Takahashi Y."/>
            <person name="Watada M."/>
            <person name="Katoh T."/>
            <person name="Gotoh A."/>
            <person name="Gotoh Y."/>
            <person name="Taniguchi I."/>
            <person name="Nakamura K."/>
            <person name="Hayashi T."/>
            <person name="Katayama T."/>
            <person name="Uemura T."/>
            <person name="Hattori Y."/>
        </authorList>
    </citation>
    <scope>NUCLEOTIDE SEQUENCE [LARGE SCALE GENOMIC DNA]</scope>
    <source>
        <strain evidence="3 4">SC-9</strain>
    </source>
</reference>